<dbReference type="InterPro" id="IPR017441">
    <property type="entry name" value="Protein_kinase_ATP_BS"/>
</dbReference>
<feature type="compositionally biased region" description="Polar residues" evidence="15">
    <location>
        <begin position="21"/>
        <end position="43"/>
    </location>
</feature>
<protein>
    <recommendedName>
        <fullName evidence="2">non-specific serine/threonine protein kinase</fullName>
        <ecNumber evidence="2">2.7.11.1</ecNumber>
    </recommendedName>
</protein>
<dbReference type="InterPro" id="IPR001849">
    <property type="entry name" value="PH_domain"/>
</dbReference>
<evidence type="ECO:0000256" key="11">
    <source>
        <dbReference type="ARBA" id="ARBA00024334"/>
    </source>
</evidence>
<dbReference type="InterPro" id="IPR000719">
    <property type="entry name" value="Prot_kinase_dom"/>
</dbReference>
<dbReference type="CDD" id="cd05117">
    <property type="entry name" value="STKc_CAMK"/>
    <property type="match status" value="1"/>
</dbReference>
<dbReference type="PROSITE" id="PS50011">
    <property type="entry name" value="PROTEIN_KINASE_DOM"/>
    <property type="match status" value="1"/>
</dbReference>
<evidence type="ECO:0000256" key="7">
    <source>
        <dbReference type="ARBA" id="ARBA00022741"/>
    </source>
</evidence>
<feature type="compositionally biased region" description="Basic and acidic residues" evidence="15">
    <location>
        <begin position="1"/>
        <end position="13"/>
    </location>
</feature>
<evidence type="ECO:0000256" key="5">
    <source>
        <dbReference type="ARBA" id="ARBA00022723"/>
    </source>
</evidence>
<comment type="catalytic activity">
    <reaction evidence="12">
        <text>L-threonyl-[protein] + ATP = O-phospho-L-threonyl-[protein] + ADP + H(+)</text>
        <dbReference type="Rhea" id="RHEA:46608"/>
        <dbReference type="Rhea" id="RHEA-COMP:11060"/>
        <dbReference type="Rhea" id="RHEA-COMP:11605"/>
        <dbReference type="ChEBI" id="CHEBI:15378"/>
        <dbReference type="ChEBI" id="CHEBI:30013"/>
        <dbReference type="ChEBI" id="CHEBI:30616"/>
        <dbReference type="ChEBI" id="CHEBI:61977"/>
        <dbReference type="ChEBI" id="CHEBI:456216"/>
        <dbReference type="EC" id="2.7.11.1"/>
    </reaction>
</comment>
<evidence type="ECO:0000259" key="16">
    <source>
        <dbReference type="PROSITE" id="PS50003"/>
    </source>
</evidence>
<evidence type="ECO:0000256" key="14">
    <source>
        <dbReference type="PROSITE-ProRule" id="PRU10141"/>
    </source>
</evidence>
<organism evidence="18 19">
    <name type="scientific">Phytophthora oleae</name>
    <dbReference type="NCBI Taxonomy" id="2107226"/>
    <lineage>
        <taxon>Eukaryota</taxon>
        <taxon>Sar</taxon>
        <taxon>Stramenopiles</taxon>
        <taxon>Oomycota</taxon>
        <taxon>Peronosporomycetes</taxon>
        <taxon>Peronosporales</taxon>
        <taxon>Peronosporaceae</taxon>
        <taxon>Phytophthora</taxon>
    </lineage>
</organism>
<dbReference type="FunFam" id="1.10.510.10:FF:000571">
    <property type="entry name" value="Maternal embryonic leucine zipper kinase"/>
    <property type="match status" value="1"/>
</dbReference>
<dbReference type="Pfam" id="PF00069">
    <property type="entry name" value="Pkinase"/>
    <property type="match status" value="1"/>
</dbReference>
<dbReference type="SMART" id="SM00220">
    <property type="entry name" value="S_TKc"/>
    <property type="match status" value="1"/>
</dbReference>
<evidence type="ECO:0000256" key="10">
    <source>
        <dbReference type="ARBA" id="ARBA00022840"/>
    </source>
</evidence>
<keyword evidence="7 14" id="KW-0547">Nucleotide-binding</keyword>
<feature type="region of interest" description="Disordered" evidence="15">
    <location>
        <begin position="1"/>
        <end position="79"/>
    </location>
</feature>
<dbReference type="EMBL" id="JBIMZQ010000022">
    <property type="protein sequence ID" value="KAL3664842.1"/>
    <property type="molecule type" value="Genomic_DNA"/>
</dbReference>
<proteinExistence type="inferred from homology"/>
<evidence type="ECO:0000256" key="15">
    <source>
        <dbReference type="SAM" id="MobiDB-lite"/>
    </source>
</evidence>
<keyword evidence="9" id="KW-0106">Calcium</keyword>
<evidence type="ECO:0000256" key="4">
    <source>
        <dbReference type="ARBA" id="ARBA00022679"/>
    </source>
</evidence>
<feature type="binding site" evidence="14">
    <location>
        <position position="493"/>
    </location>
    <ligand>
        <name>ATP</name>
        <dbReference type="ChEBI" id="CHEBI:30616"/>
    </ligand>
</feature>
<dbReference type="SUPFAM" id="SSF56112">
    <property type="entry name" value="Protein kinase-like (PK-like)"/>
    <property type="match status" value="1"/>
</dbReference>
<dbReference type="SMART" id="SM00233">
    <property type="entry name" value="PH"/>
    <property type="match status" value="1"/>
</dbReference>
<dbReference type="Proteomes" id="UP001632037">
    <property type="component" value="Unassembled WGS sequence"/>
</dbReference>
<feature type="compositionally biased region" description="Basic and acidic residues" evidence="15">
    <location>
        <begin position="45"/>
        <end position="54"/>
    </location>
</feature>
<dbReference type="Pfam" id="PF00169">
    <property type="entry name" value="PH"/>
    <property type="match status" value="1"/>
</dbReference>
<keyword evidence="3" id="KW-0723">Serine/threonine-protein kinase</keyword>
<dbReference type="Gene3D" id="1.10.510.10">
    <property type="entry name" value="Transferase(Phosphotransferase) domain 1"/>
    <property type="match status" value="1"/>
</dbReference>
<dbReference type="PROSITE" id="PS00108">
    <property type="entry name" value="PROTEIN_KINASE_ST"/>
    <property type="match status" value="1"/>
</dbReference>
<evidence type="ECO:0000259" key="17">
    <source>
        <dbReference type="PROSITE" id="PS50011"/>
    </source>
</evidence>
<evidence type="ECO:0000256" key="8">
    <source>
        <dbReference type="ARBA" id="ARBA00022777"/>
    </source>
</evidence>
<comment type="cofactor">
    <cofactor evidence="1">
        <name>Mg(2+)</name>
        <dbReference type="ChEBI" id="CHEBI:18420"/>
    </cofactor>
</comment>
<keyword evidence="8" id="KW-0418">Kinase</keyword>
<comment type="catalytic activity">
    <reaction evidence="13">
        <text>L-seryl-[protein] + ATP = O-phospho-L-seryl-[protein] + ADP + H(+)</text>
        <dbReference type="Rhea" id="RHEA:17989"/>
        <dbReference type="Rhea" id="RHEA-COMP:9863"/>
        <dbReference type="Rhea" id="RHEA-COMP:11604"/>
        <dbReference type="ChEBI" id="CHEBI:15378"/>
        <dbReference type="ChEBI" id="CHEBI:29999"/>
        <dbReference type="ChEBI" id="CHEBI:30616"/>
        <dbReference type="ChEBI" id="CHEBI:83421"/>
        <dbReference type="ChEBI" id="CHEBI:456216"/>
        <dbReference type="EC" id="2.7.11.1"/>
    </reaction>
</comment>
<comment type="similarity">
    <text evidence="11">Belongs to the protein kinase superfamily. Ser/Thr protein kinase family. CDPK subfamily.</text>
</comment>
<keyword evidence="4" id="KW-0808">Transferase</keyword>
<name>A0ABD3FEM8_9STRA</name>
<sequence length="796" mass="88396">MKTQRESALDRSAHAPPTALLLQQSRASAPTPASQRKQLSGGSSDRLRSPEDRRNRRQPTRQPSHFPMAPASAPPAPSYQHLGAIESVRTALSSTGGVSAGANGGHEVILSGALNKRGQFFKAWLPRHLVLSRSSLQVYRKNPYANSMLQQEKDLAQLEKKLLKMEVSRTDAIRVEASDNFKHHPYCFILVARKRSRRLGILGSNSETTTRSAITFNSTGGNCFQHRKESNLDSRRLDDGPVVLYYLQATKEAERQRWIRVLQRWIEGESPAKLGRGILNYIVNNEYSNYRYGQKVVCTASSRSLGLVGDCGSTVNGPAALSPASQAGRSVEQDFPVLANLIRDMHDCKKEDEMIYILDQVLGEVQDGANSVYIKKLIATAGEVKLDQSEHIWTTHVKTAYANIMKALQTSSSGQEPSSQAPTLRAPTYAMRQNSAGSIESGESNRSLNNVDLASFHRFYKLGRKLGSGAFSVVHIATHRETRKQVAVKCIAKASLGSQDVHSLKQEVEVMSSLNHTNLVPLLDYFEEERYYYIVTPLCTGGELFDDLVKRKSYTEEDARVLMRKLASAIDYLHSRGIVHRDLKPENILLKTSAPGAEVMIADFGFARPMNGSRRGTACGTPGYVAPEVVQGEPYGAEVDCWSLGVILFILLCGYPPFPGANHATVLDKVVKAEYQFESPYWDEVSDEAKDLVSELLTVDRTKRLDASGILAHPWMDETRASTISITDDSEARIRMTRKCSDLLPALHQMRKHSLTHGSPKIRPSDMNVDDIELDELTMNSDKEMLDRELADMDGF</sequence>
<keyword evidence="19" id="KW-1185">Reference proteome</keyword>
<comment type="caution">
    <text evidence="18">The sequence shown here is derived from an EMBL/GenBank/DDBJ whole genome shotgun (WGS) entry which is preliminary data.</text>
</comment>
<evidence type="ECO:0000256" key="12">
    <source>
        <dbReference type="ARBA" id="ARBA00047899"/>
    </source>
</evidence>
<dbReference type="InterPro" id="IPR011009">
    <property type="entry name" value="Kinase-like_dom_sf"/>
</dbReference>
<dbReference type="EC" id="2.7.11.1" evidence="2"/>
<dbReference type="GO" id="GO:0005524">
    <property type="term" value="F:ATP binding"/>
    <property type="evidence" value="ECO:0007669"/>
    <property type="project" value="UniProtKB-UniRule"/>
</dbReference>
<dbReference type="Gene3D" id="2.30.29.30">
    <property type="entry name" value="Pleckstrin-homology domain (PH domain)/Phosphotyrosine-binding domain (PTB)"/>
    <property type="match status" value="1"/>
</dbReference>
<evidence type="ECO:0000256" key="3">
    <source>
        <dbReference type="ARBA" id="ARBA00022527"/>
    </source>
</evidence>
<evidence type="ECO:0000313" key="18">
    <source>
        <dbReference type="EMBL" id="KAL3664842.1"/>
    </source>
</evidence>
<gene>
    <name evidence="18" type="ORF">V7S43_010021</name>
</gene>
<dbReference type="GO" id="GO:0046872">
    <property type="term" value="F:metal ion binding"/>
    <property type="evidence" value="ECO:0007669"/>
    <property type="project" value="UniProtKB-KW"/>
</dbReference>
<dbReference type="PROSITE" id="PS50003">
    <property type="entry name" value="PH_DOMAIN"/>
    <property type="match status" value="1"/>
</dbReference>
<feature type="domain" description="PH" evidence="16">
    <location>
        <begin position="107"/>
        <end position="267"/>
    </location>
</feature>
<keyword evidence="6" id="KW-0677">Repeat</keyword>
<evidence type="ECO:0000256" key="6">
    <source>
        <dbReference type="ARBA" id="ARBA00022737"/>
    </source>
</evidence>
<keyword evidence="5" id="KW-0479">Metal-binding</keyword>
<reference evidence="18 19" key="1">
    <citation type="submission" date="2024-09" db="EMBL/GenBank/DDBJ databases">
        <title>Genome sequencing and assembly of Phytophthora oleae, isolate VK10A, causative agent of rot of olive drupes.</title>
        <authorList>
            <person name="Conti Taguali S."/>
            <person name="Riolo M."/>
            <person name="La Spada F."/>
            <person name="Cacciola S.O."/>
            <person name="Dionisio G."/>
        </authorList>
    </citation>
    <scope>NUCLEOTIDE SEQUENCE [LARGE SCALE GENOMIC DNA]</scope>
    <source>
        <strain evidence="18 19">VK10A</strain>
    </source>
</reference>
<dbReference type="SUPFAM" id="SSF50729">
    <property type="entry name" value="PH domain-like"/>
    <property type="match status" value="1"/>
</dbReference>
<feature type="domain" description="Protein kinase" evidence="17">
    <location>
        <begin position="460"/>
        <end position="716"/>
    </location>
</feature>
<dbReference type="GO" id="GO:0004674">
    <property type="term" value="F:protein serine/threonine kinase activity"/>
    <property type="evidence" value="ECO:0007669"/>
    <property type="project" value="UniProtKB-KW"/>
</dbReference>
<evidence type="ECO:0000256" key="13">
    <source>
        <dbReference type="ARBA" id="ARBA00048679"/>
    </source>
</evidence>
<dbReference type="PROSITE" id="PS00107">
    <property type="entry name" value="PROTEIN_KINASE_ATP"/>
    <property type="match status" value="1"/>
</dbReference>
<dbReference type="InterPro" id="IPR011993">
    <property type="entry name" value="PH-like_dom_sf"/>
</dbReference>
<dbReference type="InterPro" id="IPR008271">
    <property type="entry name" value="Ser/Thr_kinase_AS"/>
</dbReference>
<dbReference type="AlphaFoldDB" id="A0ABD3FEM8"/>
<evidence type="ECO:0000256" key="1">
    <source>
        <dbReference type="ARBA" id="ARBA00001946"/>
    </source>
</evidence>
<dbReference type="FunFam" id="3.30.200.20:FF:000315">
    <property type="entry name" value="Calcium-dependent protein kinase 3"/>
    <property type="match status" value="1"/>
</dbReference>
<evidence type="ECO:0000256" key="2">
    <source>
        <dbReference type="ARBA" id="ARBA00012513"/>
    </source>
</evidence>
<accession>A0ABD3FEM8</accession>
<evidence type="ECO:0000256" key="9">
    <source>
        <dbReference type="ARBA" id="ARBA00022837"/>
    </source>
</evidence>
<dbReference type="PANTHER" id="PTHR24347">
    <property type="entry name" value="SERINE/THREONINE-PROTEIN KINASE"/>
    <property type="match status" value="1"/>
</dbReference>
<evidence type="ECO:0000313" key="19">
    <source>
        <dbReference type="Proteomes" id="UP001632037"/>
    </source>
</evidence>
<keyword evidence="10 14" id="KW-0067">ATP-binding</keyword>